<evidence type="ECO:0000313" key="2">
    <source>
        <dbReference type="EMBL" id="QQV76487.1"/>
    </source>
</evidence>
<keyword evidence="3" id="KW-1185">Reference proteome</keyword>
<dbReference type="Proteomes" id="UP000595894">
    <property type="component" value="Chromosome"/>
</dbReference>
<reference evidence="3" key="1">
    <citation type="submission" date="2020-09" db="EMBL/GenBank/DDBJ databases">
        <title>Sphingomonas sp., a new species isolated from pork steak.</title>
        <authorList>
            <person name="Heidler von Heilborn D."/>
        </authorList>
    </citation>
    <scope>NUCLEOTIDE SEQUENCE [LARGE SCALE GENOMIC DNA]</scope>
</reference>
<keyword evidence="1" id="KW-0732">Signal</keyword>
<accession>A0A974NT83</accession>
<dbReference type="AlphaFoldDB" id="A0A974NT83"/>
<sequence>MRRTRYLAATALVLSQGTVATANGGAAAGPSLLPMKEIVVPIVDGSRAYGRLRVKLVLVAHDAAAIAPLEARMPELRETALIAAAEFARFYASPFAPVDAARLARDVGNALTSRDTEHAITRVLLVGVFAERS</sequence>
<feature type="chain" id="PRO_5036917916" description="Flagellar basal body-associated protein FliL" evidence="1">
    <location>
        <begin position="23"/>
        <end position="133"/>
    </location>
</feature>
<dbReference type="EMBL" id="CP061035">
    <property type="protein sequence ID" value="QQV76487.1"/>
    <property type="molecule type" value="Genomic_DNA"/>
</dbReference>
<proteinExistence type="predicted"/>
<name>A0A974NT83_9SPHN</name>
<feature type="signal peptide" evidence="1">
    <location>
        <begin position="1"/>
        <end position="22"/>
    </location>
</feature>
<dbReference type="KEGG" id="sari:H5J25_13610"/>
<gene>
    <name evidence="2" type="ORF">H5J25_13610</name>
</gene>
<protein>
    <recommendedName>
        <fullName evidence="4">Flagellar basal body-associated protein FliL</fullName>
    </recommendedName>
</protein>
<dbReference type="RefSeq" id="WP_202091844.1">
    <property type="nucleotide sequence ID" value="NZ_CP061035.1"/>
</dbReference>
<evidence type="ECO:0000313" key="3">
    <source>
        <dbReference type="Proteomes" id="UP000595894"/>
    </source>
</evidence>
<evidence type="ECO:0000256" key="1">
    <source>
        <dbReference type="SAM" id="SignalP"/>
    </source>
</evidence>
<evidence type="ECO:0008006" key="4">
    <source>
        <dbReference type="Google" id="ProtNLM"/>
    </source>
</evidence>
<organism evidence="2 3">
    <name type="scientific">Sphingomonas aliaeris</name>
    <dbReference type="NCBI Taxonomy" id="2759526"/>
    <lineage>
        <taxon>Bacteria</taxon>
        <taxon>Pseudomonadati</taxon>
        <taxon>Pseudomonadota</taxon>
        <taxon>Alphaproteobacteria</taxon>
        <taxon>Sphingomonadales</taxon>
        <taxon>Sphingomonadaceae</taxon>
        <taxon>Sphingomonas</taxon>
    </lineage>
</organism>